<accession>A0AAV9RAQ1</accession>
<reference evidence="1 2" key="1">
    <citation type="submission" date="2021-06" db="EMBL/GenBank/DDBJ databases">
        <authorList>
            <person name="Palmer J.M."/>
        </authorList>
    </citation>
    <scope>NUCLEOTIDE SEQUENCE [LARGE SCALE GENOMIC DNA]</scope>
    <source>
        <strain evidence="1 2">MEX-2019</strain>
        <tissue evidence="1">Muscle</tissue>
    </source>
</reference>
<protein>
    <submittedName>
        <fullName evidence="1">Uncharacterized protein</fullName>
    </submittedName>
</protein>
<comment type="caution">
    <text evidence="1">The sequence shown here is derived from an EMBL/GenBank/DDBJ whole genome shotgun (WGS) entry which is preliminary data.</text>
</comment>
<keyword evidence="2" id="KW-1185">Reference proteome</keyword>
<evidence type="ECO:0000313" key="2">
    <source>
        <dbReference type="Proteomes" id="UP001311232"/>
    </source>
</evidence>
<sequence length="259" mass="28967">MDLADEPQASSLDLFTFLSQEAEKTMRRSADLSLSHRLPPCCKKRRRRVTSRFSAGKEEIPMSAAATAAVVFPMPSSATALSPRLAVDPPMLSSLAAAQGSVAMPDELEERLRFYVRQIKSFRRTSLLHPSPELKEKISEMEENYRSAARQFYCWPPPSSCLQKGATAQPRPCLQGHLGSSHRGSGQCLGSVLVDEPRYEGFEDEPLLLLLPPGFARRLFRLRGFARHCFCEPPGLHRQRPRLLVNRCRPLKTHVSAGL</sequence>
<name>A0AAV9RAQ1_9TELE</name>
<organism evidence="1 2">
    <name type="scientific">Crenichthys baileyi</name>
    <name type="common">White River springfish</name>
    <dbReference type="NCBI Taxonomy" id="28760"/>
    <lineage>
        <taxon>Eukaryota</taxon>
        <taxon>Metazoa</taxon>
        <taxon>Chordata</taxon>
        <taxon>Craniata</taxon>
        <taxon>Vertebrata</taxon>
        <taxon>Euteleostomi</taxon>
        <taxon>Actinopterygii</taxon>
        <taxon>Neopterygii</taxon>
        <taxon>Teleostei</taxon>
        <taxon>Neoteleostei</taxon>
        <taxon>Acanthomorphata</taxon>
        <taxon>Ovalentaria</taxon>
        <taxon>Atherinomorphae</taxon>
        <taxon>Cyprinodontiformes</taxon>
        <taxon>Goodeidae</taxon>
        <taxon>Crenichthys</taxon>
    </lineage>
</organism>
<gene>
    <name evidence="1" type="ORF">CRENBAI_000785</name>
</gene>
<dbReference type="EMBL" id="JAHHUM010002113">
    <property type="protein sequence ID" value="KAK5606078.1"/>
    <property type="molecule type" value="Genomic_DNA"/>
</dbReference>
<evidence type="ECO:0000313" key="1">
    <source>
        <dbReference type="EMBL" id="KAK5606078.1"/>
    </source>
</evidence>
<dbReference type="AlphaFoldDB" id="A0AAV9RAQ1"/>
<dbReference type="Proteomes" id="UP001311232">
    <property type="component" value="Unassembled WGS sequence"/>
</dbReference>
<proteinExistence type="predicted"/>